<gene>
    <name evidence="1" type="ORF">MIPYR_10222</name>
</gene>
<dbReference type="AlphaFoldDB" id="A0A1Y5P1R9"/>
<sequence length="192" mass="20639">MVWHIHVTRRLICHIPFAAYAGAMADLSRHLPLSNRPYTDESSVTGDWRRAVADVVAAAAHLTGDPDQLRGFLVDAKLAAEFPAASPADVAAAIRSGRRRRIAELADATRALLRLAGDREVGLDPTTSGAVALYGATRAPFDRRAVLTGSTVHATDADWSFGRGPLREATARQILAFVLELGDEPPPLTRRG</sequence>
<reference evidence="1" key="1">
    <citation type="submission" date="2016-03" db="EMBL/GenBank/DDBJ databases">
        <authorList>
            <person name="Ploux O."/>
        </authorList>
    </citation>
    <scope>NUCLEOTIDE SEQUENCE</scope>
    <source>
        <strain evidence="1">UC1</strain>
    </source>
</reference>
<accession>A0A1Y5P1R9</accession>
<protein>
    <submittedName>
        <fullName evidence="1">Uncharacterized protein</fullName>
    </submittedName>
</protein>
<dbReference type="EMBL" id="FLQR01000001">
    <property type="protein sequence ID" value="SBS70041.1"/>
    <property type="molecule type" value="Genomic_DNA"/>
</dbReference>
<proteinExistence type="predicted"/>
<name>A0A1Y5P1R9_9MICO</name>
<evidence type="ECO:0000313" key="1">
    <source>
        <dbReference type="EMBL" id="SBS70041.1"/>
    </source>
</evidence>
<organism evidence="1">
    <name type="scientific">uncultured Microbacterium sp</name>
    <dbReference type="NCBI Taxonomy" id="191216"/>
    <lineage>
        <taxon>Bacteria</taxon>
        <taxon>Bacillati</taxon>
        <taxon>Actinomycetota</taxon>
        <taxon>Actinomycetes</taxon>
        <taxon>Micrococcales</taxon>
        <taxon>Microbacteriaceae</taxon>
        <taxon>Microbacterium</taxon>
        <taxon>environmental samples</taxon>
    </lineage>
</organism>